<proteinExistence type="predicted"/>
<evidence type="ECO:0000313" key="8">
    <source>
        <dbReference type="EMBL" id="MCY0095413.1"/>
    </source>
</evidence>
<dbReference type="InterPro" id="IPR051311">
    <property type="entry name" value="DedA_domain"/>
</dbReference>
<evidence type="ECO:0000256" key="6">
    <source>
        <dbReference type="SAM" id="Phobius"/>
    </source>
</evidence>
<evidence type="ECO:0000256" key="1">
    <source>
        <dbReference type="ARBA" id="ARBA00004651"/>
    </source>
</evidence>
<keyword evidence="9" id="KW-1185">Reference proteome</keyword>
<evidence type="ECO:0000256" key="5">
    <source>
        <dbReference type="ARBA" id="ARBA00023136"/>
    </source>
</evidence>
<organism evidence="8 9">
    <name type="scientific">Hoeflea ulvae</name>
    <dbReference type="NCBI Taxonomy" id="2983764"/>
    <lineage>
        <taxon>Bacteria</taxon>
        <taxon>Pseudomonadati</taxon>
        <taxon>Pseudomonadota</taxon>
        <taxon>Alphaproteobacteria</taxon>
        <taxon>Hyphomicrobiales</taxon>
        <taxon>Rhizobiaceae</taxon>
        <taxon>Hoeflea</taxon>
    </lineage>
</organism>
<feature type="transmembrane region" description="Helical" evidence="6">
    <location>
        <begin position="113"/>
        <end position="133"/>
    </location>
</feature>
<evidence type="ECO:0000256" key="2">
    <source>
        <dbReference type="ARBA" id="ARBA00022475"/>
    </source>
</evidence>
<feature type="transmembrane region" description="Helical" evidence="6">
    <location>
        <begin position="9"/>
        <end position="28"/>
    </location>
</feature>
<keyword evidence="4 6" id="KW-1133">Transmembrane helix</keyword>
<sequence>MTGQVLDYLALYGVPAAAFLLAIGQFGVPLPTSLALLTIGALAANDDADLFTAFAWALTGATLGDQAGFLAGRFVIRSAGDRRGFLGGLARKAQAAEPRMAKWGISGVFFSRWLLTPLGPAFNIASGVIGLPWPAFSLSALAGECLWVCIYIGLGFTFGSNIEMLAGILGNLSMALVMLTLAAFLGWRLLKAVRKLQKRPNRTRPS</sequence>
<dbReference type="PANTHER" id="PTHR42709:SF6">
    <property type="entry name" value="UNDECAPRENYL PHOSPHATE TRANSPORTER A"/>
    <property type="match status" value="1"/>
</dbReference>
<dbReference type="Proteomes" id="UP001081283">
    <property type="component" value="Unassembled WGS sequence"/>
</dbReference>
<comment type="subcellular location">
    <subcellularLocation>
        <location evidence="1">Cell membrane</location>
        <topology evidence="1">Multi-pass membrane protein</topology>
    </subcellularLocation>
</comment>
<protein>
    <submittedName>
        <fullName evidence="8">VTT domain-containing protein</fullName>
    </submittedName>
</protein>
<feature type="domain" description="VTT" evidence="7">
    <location>
        <begin position="30"/>
        <end position="155"/>
    </location>
</feature>
<evidence type="ECO:0000259" key="7">
    <source>
        <dbReference type="Pfam" id="PF09335"/>
    </source>
</evidence>
<comment type="caution">
    <text evidence="8">The sequence shown here is derived from an EMBL/GenBank/DDBJ whole genome shotgun (WGS) entry which is preliminary data.</text>
</comment>
<feature type="transmembrane region" description="Helical" evidence="6">
    <location>
        <begin position="145"/>
        <end position="162"/>
    </location>
</feature>
<gene>
    <name evidence="8" type="ORF">OEG82_15510</name>
</gene>
<evidence type="ECO:0000313" key="9">
    <source>
        <dbReference type="Proteomes" id="UP001081283"/>
    </source>
</evidence>
<dbReference type="Pfam" id="PF09335">
    <property type="entry name" value="VTT_dom"/>
    <property type="match status" value="1"/>
</dbReference>
<feature type="transmembrane region" description="Helical" evidence="6">
    <location>
        <begin position="168"/>
        <end position="190"/>
    </location>
</feature>
<keyword evidence="2" id="KW-1003">Cell membrane</keyword>
<dbReference type="RefSeq" id="WP_267613294.1">
    <property type="nucleotide sequence ID" value="NZ_JAOVZQ010000001.1"/>
</dbReference>
<dbReference type="InterPro" id="IPR032816">
    <property type="entry name" value="VTT_dom"/>
</dbReference>
<keyword evidence="3 6" id="KW-0812">Transmembrane</keyword>
<evidence type="ECO:0000256" key="4">
    <source>
        <dbReference type="ARBA" id="ARBA00022989"/>
    </source>
</evidence>
<evidence type="ECO:0000256" key="3">
    <source>
        <dbReference type="ARBA" id="ARBA00022692"/>
    </source>
</evidence>
<dbReference type="PANTHER" id="PTHR42709">
    <property type="entry name" value="ALKALINE PHOSPHATASE LIKE PROTEIN"/>
    <property type="match status" value="1"/>
</dbReference>
<name>A0ABT3YHP0_9HYPH</name>
<reference evidence="8" key="1">
    <citation type="submission" date="2022-10" db="EMBL/GenBank/DDBJ databases">
        <title>Hoeflea sp. J2-29, isolated from marine algae.</title>
        <authorList>
            <person name="Kristyanto S."/>
            <person name="Kim J.M."/>
            <person name="Jeon C.O."/>
        </authorList>
    </citation>
    <scope>NUCLEOTIDE SEQUENCE</scope>
    <source>
        <strain evidence="8">J2-29</strain>
    </source>
</reference>
<keyword evidence="5 6" id="KW-0472">Membrane</keyword>
<accession>A0ABT3YHP0</accession>
<dbReference type="EMBL" id="JAOVZQ010000001">
    <property type="protein sequence ID" value="MCY0095413.1"/>
    <property type="molecule type" value="Genomic_DNA"/>
</dbReference>